<organism evidence="1 2">
    <name type="scientific">Lysinibacillus parviboronicapiens</name>
    <dbReference type="NCBI Taxonomy" id="436516"/>
    <lineage>
        <taxon>Bacteria</taxon>
        <taxon>Bacillati</taxon>
        <taxon>Bacillota</taxon>
        <taxon>Bacilli</taxon>
        <taxon>Bacillales</taxon>
        <taxon>Bacillaceae</taxon>
        <taxon>Lysinibacillus</taxon>
    </lineage>
</organism>
<name>A0ABV2PN33_9BACI</name>
<sequence>MEHTEDLMEANIFTTKKQREIEWEYREKLRGTVWVLFALLDTRM</sequence>
<dbReference type="EMBL" id="JBEPSB010000019">
    <property type="protein sequence ID" value="MET4562358.1"/>
    <property type="molecule type" value="Genomic_DNA"/>
</dbReference>
<evidence type="ECO:0000313" key="1">
    <source>
        <dbReference type="EMBL" id="MET4562358.1"/>
    </source>
</evidence>
<reference evidence="1 2" key="1">
    <citation type="submission" date="2024-06" db="EMBL/GenBank/DDBJ databases">
        <title>Sorghum-associated microbial communities from plants grown in Nebraska, USA.</title>
        <authorList>
            <person name="Schachtman D."/>
        </authorList>
    </citation>
    <scope>NUCLEOTIDE SEQUENCE [LARGE SCALE GENOMIC DNA]</scope>
    <source>
        <strain evidence="1 2">736</strain>
    </source>
</reference>
<accession>A0ABV2PN33</accession>
<protein>
    <submittedName>
        <fullName evidence="1">Uncharacterized protein</fullName>
    </submittedName>
</protein>
<proteinExistence type="predicted"/>
<gene>
    <name evidence="1" type="ORF">ABIA69_003548</name>
</gene>
<comment type="caution">
    <text evidence="1">The sequence shown here is derived from an EMBL/GenBank/DDBJ whole genome shotgun (WGS) entry which is preliminary data.</text>
</comment>
<dbReference type="RefSeq" id="WP_274520191.1">
    <property type="nucleotide sequence ID" value="NZ_CP073713.1"/>
</dbReference>
<evidence type="ECO:0000313" key="2">
    <source>
        <dbReference type="Proteomes" id="UP001549363"/>
    </source>
</evidence>
<dbReference type="Proteomes" id="UP001549363">
    <property type="component" value="Unassembled WGS sequence"/>
</dbReference>
<keyword evidence="2" id="KW-1185">Reference proteome</keyword>